<reference evidence="2 3" key="1">
    <citation type="submission" date="2018-07" db="EMBL/GenBank/DDBJ databases">
        <title>Genomic Encyclopedia of Type Strains, Phase IV (KMG-IV): sequencing the most valuable type-strain genomes for metagenomic binning, comparative biology and taxonomic classification.</title>
        <authorList>
            <person name="Goeker M."/>
        </authorList>
    </citation>
    <scope>NUCLEOTIDE SEQUENCE [LARGE SCALE GENOMIC DNA]</scope>
    <source>
        <strain evidence="2 3">DSM 26407</strain>
    </source>
</reference>
<evidence type="ECO:0000313" key="2">
    <source>
        <dbReference type="EMBL" id="RCX26152.1"/>
    </source>
</evidence>
<dbReference type="EMBL" id="QPJY01000011">
    <property type="protein sequence ID" value="RCX26152.1"/>
    <property type="molecule type" value="Genomic_DNA"/>
</dbReference>
<sequence>MFRTPIAALALLLAAAPALAADGRALHDENCLSCHASLTGGDPNTLYTRPDHKVTSLDGLRKQVHRCELSLGLTWFDDEVDAVTEYLNRNFYKFN</sequence>
<dbReference type="Proteomes" id="UP000252707">
    <property type="component" value="Unassembled WGS sequence"/>
</dbReference>
<keyword evidence="3" id="KW-1185">Reference proteome</keyword>
<dbReference type="GO" id="GO:0020037">
    <property type="term" value="F:heme binding"/>
    <property type="evidence" value="ECO:0007669"/>
    <property type="project" value="InterPro"/>
</dbReference>
<gene>
    <name evidence="2" type="ORF">DFQ59_11126</name>
</gene>
<name>A0A369BWT9_9GAMM</name>
<evidence type="ECO:0000313" key="3">
    <source>
        <dbReference type="Proteomes" id="UP000252707"/>
    </source>
</evidence>
<protein>
    <recommendedName>
        <fullName evidence="4">Cytochrome c domain-containing protein</fullName>
    </recommendedName>
</protein>
<dbReference type="InterPro" id="IPR036909">
    <property type="entry name" value="Cyt_c-like_dom_sf"/>
</dbReference>
<proteinExistence type="predicted"/>
<dbReference type="AlphaFoldDB" id="A0A369BWT9"/>
<evidence type="ECO:0008006" key="4">
    <source>
        <dbReference type="Google" id="ProtNLM"/>
    </source>
</evidence>
<dbReference type="RefSeq" id="WP_114280836.1">
    <property type="nucleotide sequence ID" value="NZ_QPJY01000011.1"/>
</dbReference>
<evidence type="ECO:0000256" key="1">
    <source>
        <dbReference type="SAM" id="SignalP"/>
    </source>
</evidence>
<accession>A0A369BWT9</accession>
<feature type="signal peptide" evidence="1">
    <location>
        <begin position="1"/>
        <end position="20"/>
    </location>
</feature>
<feature type="chain" id="PRO_5017017248" description="Cytochrome c domain-containing protein" evidence="1">
    <location>
        <begin position="21"/>
        <end position="95"/>
    </location>
</feature>
<dbReference type="OrthoDB" id="9796294at2"/>
<dbReference type="SUPFAM" id="SSF46626">
    <property type="entry name" value="Cytochrome c"/>
    <property type="match status" value="1"/>
</dbReference>
<dbReference type="GO" id="GO:0009055">
    <property type="term" value="F:electron transfer activity"/>
    <property type="evidence" value="ECO:0007669"/>
    <property type="project" value="InterPro"/>
</dbReference>
<keyword evidence="1" id="KW-0732">Signal</keyword>
<organism evidence="2 3">
    <name type="scientific">Thioalbus denitrificans</name>
    <dbReference type="NCBI Taxonomy" id="547122"/>
    <lineage>
        <taxon>Bacteria</taxon>
        <taxon>Pseudomonadati</taxon>
        <taxon>Pseudomonadota</taxon>
        <taxon>Gammaproteobacteria</taxon>
        <taxon>Chromatiales</taxon>
        <taxon>Ectothiorhodospiraceae</taxon>
        <taxon>Thioalbus</taxon>
    </lineage>
</organism>
<comment type="caution">
    <text evidence="2">The sequence shown here is derived from an EMBL/GenBank/DDBJ whole genome shotgun (WGS) entry which is preliminary data.</text>
</comment>